<dbReference type="EMBL" id="CAJVQB010007056">
    <property type="protein sequence ID" value="CAG8696335.1"/>
    <property type="molecule type" value="Genomic_DNA"/>
</dbReference>
<dbReference type="SUPFAM" id="SSF56219">
    <property type="entry name" value="DNase I-like"/>
    <property type="match status" value="1"/>
</dbReference>
<protein>
    <submittedName>
        <fullName evidence="1">13629_t:CDS:1</fullName>
    </submittedName>
</protein>
<comment type="caution">
    <text evidence="1">The sequence shown here is derived from an EMBL/GenBank/DDBJ whole genome shotgun (WGS) entry which is preliminary data.</text>
</comment>
<evidence type="ECO:0000313" key="1">
    <source>
        <dbReference type="EMBL" id="CAG8696335.1"/>
    </source>
</evidence>
<accession>A0ABN7UXC8</accession>
<gene>
    <name evidence="1" type="ORF">GMARGA_LOCUS11835</name>
</gene>
<reference evidence="1 2" key="1">
    <citation type="submission" date="2021-06" db="EMBL/GenBank/DDBJ databases">
        <authorList>
            <person name="Kallberg Y."/>
            <person name="Tangrot J."/>
            <person name="Rosling A."/>
        </authorList>
    </citation>
    <scope>NUCLEOTIDE SEQUENCE [LARGE SCALE GENOMIC DNA]</scope>
    <source>
        <strain evidence="1 2">120-4 pot B 10/14</strain>
    </source>
</reference>
<proteinExistence type="predicted"/>
<dbReference type="Proteomes" id="UP000789901">
    <property type="component" value="Unassembled WGS sequence"/>
</dbReference>
<dbReference type="Gene3D" id="3.60.10.10">
    <property type="entry name" value="Endonuclease/exonuclease/phosphatase"/>
    <property type="match status" value="1"/>
</dbReference>
<sequence>YVAPTSLEVQKNIKEYLKKHLKDIETKKKAQKYVILGDFNVNLNQIINLDLKEQAGKKKRSRLYNCLGERGLQIFFTNLTPQDNQYENTKRHNFRTGSDHQAVFMQLKTGLNLQKRSQAKNQRVRRKKLEIDMKNANKKDWKEYQTNLSKELKRKLLKDIKKENLQRNILDH</sequence>
<evidence type="ECO:0000313" key="2">
    <source>
        <dbReference type="Proteomes" id="UP000789901"/>
    </source>
</evidence>
<dbReference type="InterPro" id="IPR036691">
    <property type="entry name" value="Endo/exonu/phosph_ase_sf"/>
</dbReference>
<organism evidence="1 2">
    <name type="scientific">Gigaspora margarita</name>
    <dbReference type="NCBI Taxonomy" id="4874"/>
    <lineage>
        <taxon>Eukaryota</taxon>
        <taxon>Fungi</taxon>
        <taxon>Fungi incertae sedis</taxon>
        <taxon>Mucoromycota</taxon>
        <taxon>Glomeromycotina</taxon>
        <taxon>Glomeromycetes</taxon>
        <taxon>Diversisporales</taxon>
        <taxon>Gigasporaceae</taxon>
        <taxon>Gigaspora</taxon>
    </lineage>
</organism>
<keyword evidence="2" id="KW-1185">Reference proteome</keyword>
<feature type="non-terminal residue" evidence="1">
    <location>
        <position position="1"/>
    </location>
</feature>
<name>A0ABN7UXC8_GIGMA</name>